<feature type="region of interest" description="Disordered" evidence="18">
    <location>
        <begin position="531"/>
        <end position="605"/>
    </location>
</feature>
<feature type="compositionally biased region" description="Basic and acidic residues" evidence="18">
    <location>
        <begin position="489"/>
        <end position="501"/>
    </location>
</feature>
<feature type="compositionally biased region" description="Polar residues" evidence="18">
    <location>
        <begin position="502"/>
        <end position="516"/>
    </location>
</feature>
<evidence type="ECO:0000256" key="4">
    <source>
        <dbReference type="ARBA" id="ARBA00010945"/>
    </source>
</evidence>
<keyword evidence="13" id="KW-0832">Ubl conjugation</keyword>
<dbReference type="InterPro" id="IPR052230">
    <property type="entry name" value="DNA_polymerase_eta"/>
</dbReference>
<evidence type="ECO:0000256" key="1">
    <source>
        <dbReference type="ARBA" id="ARBA00001936"/>
    </source>
</evidence>
<comment type="caution">
    <text evidence="21">The sequence shown here is derived from an EMBL/GenBank/DDBJ whole genome shotgun (WGS) entry which is preliminary data.</text>
</comment>
<feature type="domain" description="UBZ3-type" evidence="20">
    <location>
        <begin position="760"/>
        <end position="794"/>
    </location>
</feature>
<feature type="compositionally biased region" description="Basic and acidic residues" evidence="18">
    <location>
        <begin position="532"/>
        <end position="554"/>
    </location>
</feature>
<dbReference type="FunFam" id="3.40.1170.60:FF:000003">
    <property type="entry name" value="DNA polymerase eta"/>
    <property type="match status" value="1"/>
</dbReference>
<evidence type="ECO:0000256" key="7">
    <source>
        <dbReference type="ARBA" id="ARBA00022695"/>
    </source>
</evidence>
<dbReference type="Gene3D" id="3.40.1170.60">
    <property type="match status" value="1"/>
</dbReference>
<keyword evidence="8" id="KW-0479">Metal-binding</keyword>
<evidence type="ECO:0000256" key="8">
    <source>
        <dbReference type="ARBA" id="ARBA00022723"/>
    </source>
</evidence>
<dbReference type="EMBL" id="VTPC01004177">
    <property type="protein sequence ID" value="KAF2897430.1"/>
    <property type="molecule type" value="Genomic_DNA"/>
</dbReference>
<evidence type="ECO:0000256" key="3">
    <source>
        <dbReference type="ARBA" id="ARBA00004123"/>
    </source>
</evidence>
<feature type="region of interest" description="Disordered" evidence="18">
    <location>
        <begin position="488"/>
        <end position="518"/>
    </location>
</feature>
<comment type="subcellular location">
    <subcellularLocation>
        <location evidence="3">Nucleus</location>
    </subcellularLocation>
</comment>
<evidence type="ECO:0000256" key="17">
    <source>
        <dbReference type="ARBA" id="ARBA00049244"/>
    </source>
</evidence>
<comment type="similarity">
    <text evidence="4">Belongs to the DNA polymerase type-Y family.</text>
</comment>
<dbReference type="InterPro" id="IPR043502">
    <property type="entry name" value="DNA/RNA_pol_sf"/>
</dbReference>
<dbReference type="Pfam" id="PF11799">
    <property type="entry name" value="IMS_C"/>
    <property type="match status" value="1"/>
</dbReference>
<evidence type="ECO:0000256" key="2">
    <source>
        <dbReference type="ARBA" id="ARBA00001946"/>
    </source>
</evidence>
<dbReference type="GO" id="GO:0035861">
    <property type="term" value="C:site of double-strand break"/>
    <property type="evidence" value="ECO:0007669"/>
    <property type="project" value="TreeGrafter"/>
</dbReference>
<comment type="cofactor">
    <cofactor evidence="2">
        <name>Mg(2+)</name>
        <dbReference type="ChEBI" id="CHEBI:18420"/>
    </cofactor>
</comment>
<keyword evidence="15" id="KW-0539">Nucleus</keyword>
<dbReference type="AlphaFoldDB" id="A0A8K0DAP4"/>
<dbReference type="GO" id="GO:0008270">
    <property type="term" value="F:zinc ion binding"/>
    <property type="evidence" value="ECO:0007669"/>
    <property type="project" value="UniProtKB-KW"/>
</dbReference>
<comment type="catalytic activity">
    <reaction evidence="17">
        <text>DNA(n) + a 2'-deoxyribonucleoside 5'-triphosphate = DNA(n+1) + diphosphate</text>
        <dbReference type="Rhea" id="RHEA:22508"/>
        <dbReference type="Rhea" id="RHEA-COMP:17339"/>
        <dbReference type="Rhea" id="RHEA-COMP:17340"/>
        <dbReference type="ChEBI" id="CHEBI:33019"/>
        <dbReference type="ChEBI" id="CHEBI:61560"/>
        <dbReference type="ChEBI" id="CHEBI:173112"/>
        <dbReference type="EC" id="2.7.7.7"/>
    </reaction>
</comment>
<dbReference type="InterPro" id="IPR041298">
    <property type="entry name" value="UBZ3"/>
</dbReference>
<dbReference type="InterPro" id="IPR001126">
    <property type="entry name" value="UmuC"/>
</dbReference>
<evidence type="ECO:0000256" key="5">
    <source>
        <dbReference type="ARBA" id="ARBA00012417"/>
    </source>
</evidence>
<dbReference type="EC" id="2.7.7.7" evidence="5"/>
<feature type="compositionally biased region" description="Basic and acidic residues" evidence="18">
    <location>
        <begin position="594"/>
        <end position="605"/>
    </location>
</feature>
<gene>
    <name evidence="21" type="ORF">ILUMI_08756</name>
</gene>
<dbReference type="PIRSF" id="PIRSF036603">
    <property type="entry name" value="DPol_eta"/>
    <property type="match status" value="1"/>
</dbReference>
<protein>
    <recommendedName>
        <fullName evidence="16">DNA polymerase eta</fullName>
        <ecNumber evidence="5">2.7.7.7</ecNumber>
    </recommendedName>
</protein>
<evidence type="ECO:0000313" key="21">
    <source>
        <dbReference type="EMBL" id="KAF2897430.1"/>
    </source>
</evidence>
<keyword evidence="9" id="KW-0227">DNA damage</keyword>
<sequence length="834" mass="95076">MKITAKFYLQSEVIFKIWRIIWKVLHEIICLIALSFHRKNSLYYQNFRYISISKMSHLERVIVLVDMDCFYCQVEEKLNPFLKGKPMAVVQYNAWKGGGIIAVNYAARDRGVTRHMRGDEAKQKCPEIELVRVPCIRGKADLSKYREAGKKVAKVLQRFTPLIERASVDEAYLDITETVKSRLAVISKEVTLSEIKNTHVAACDTMDFLYNLYNGGLHIENNLRLTIGAVIVEEIRAAVYNETGYTCSAGIAHNKILAKLACGLNKPNKQTVLPQDNIQDLYKDLPVRKIRSLGGKFGNTLSEDLGITKMAELHRFSEKELTRRYDEKTASFLYNIARGINNDPVTARLVAKSIGCCKKFAGKAALIDIDSVKHWLNELSVEIVERLEQDLEENNRKAKQIVIGFAQEINGKDVASSRTHPLNSYDPTKISNDAYEIIKKNCLKPSGTFCIKYLGLNVGKFETCKNINEITTFFKAGDNKINTSIVREQSIKPDEDSDSKSELQPTSTSRTNNINCRNAVEKPGSIQSFFKNSEKKNEDSHQISDSELEFKETEAPVNFSDTTEEADENSSEFKFFNEDRDASDNDSISNELSGDNKTKTTESNPEKESFFLRYFESLKRERKSPIVRDFNTSRNLENLDEDSNNGDECQEESNIANNTHAIPGTSKDFMNDFEQIEVCSECNKRVPEAEMVSHMDYHFALKIMHEEKELYKQQSSAALAQKQSKTEIKKTGKRKHIEVEKNATLKEFFKIEPEQLVEGLLENTELCPQCNKRINIASFTSHLDYHAAKRLHMEINPVKSCVAESVKKTKTKKHEKTKDVKRDSIPSVMAFFKQ</sequence>
<evidence type="ECO:0000256" key="13">
    <source>
        <dbReference type="ARBA" id="ARBA00022843"/>
    </source>
</evidence>
<feature type="non-terminal residue" evidence="21">
    <location>
        <position position="834"/>
    </location>
</feature>
<dbReference type="GO" id="GO:0005657">
    <property type="term" value="C:replication fork"/>
    <property type="evidence" value="ECO:0007669"/>
    <property type="project" value="TreeGrafter"/>
</dbReference>
<keyword evidence="11" id="KW-0862">Zinc</keyword>
<dbReference type="Pfam" id="PF18439">
    <property type="entry name" value="zf_UBZ"/>
    <property type="match status" value="2"/>
</dbReference>
<keyword evidence="14" id="KW-0234">DNA repair</keyword>
<dbReference type="Gene3D" id="1.10.150.20">
    <property type="entry name" value="5' to 3' exonuclease, C-terminal subdomain"/>
    <property type="match status" value="1"/>
</dbReference>
<dbReference type="GO" id="GO:0006281">
    <property type="term" value="P:DNA repair"/>
    <property type="evidence" value="ECO:0007669"/>
    <property type="project" value="UniProtKB-KW"/>
</dbReference>
<evidence type="ECO:0000256" key="16">
    <source>
        <dbReference type="ARBA" id="ARBA00044975"/>
    </source>
</evidence>
<dbReference type="SUPFAM" id="SSF100879">
    <property type="entry name" value="Lesion bypass DNA polymerase (Y-family), little finger domain"/>
    <property type="match status" value="1"/>
</dbReference>
<dbReference type="FunFam" id="1.10.150.20:FF:000014">
    <property type="entry name" value="Polymerase (DNA directed), eta"/>
    <property type="match status" value="1"/>
</dbReference>
<keyword evidence="7" id="KW-0548">Nucleotidyltransferase</keyword>
<dbReference type="SUPFAM" id="SSF56672">
    <property type="entry name" value="DNA/RNA polymerases"/>
    <property type="match status" value="1"/>
</dbReference>
<dbReference type="InterPro" id="IPR043128">
    <property type="entry name" value="Rev_trsase/Diguanyl_cyclase"/>
</dbReference>
<evidence type="ECO:0000256" key="9">
    <source>
        <dbReference type="ARBA" id="ARBA00022763"/>
    </source>
</evidence>
<evidence type="ECO:0000259" key="20">
    <source>
        <dbReference type="PROSITE" id="PS51907"/>
    </source>
</evidence>
<dbReference type="InterPro" id="IPR017961">
    <property type="entry name" value="DNA_pol_Y-fam_little_finger"/>
</dbReference>
<comment type="cofactor">
    <cofactor evidence="1">
        <name>Mn(2+)</name>
        <dbReference type="ChEBI" id="CHEBI:29035"/>
    </cofactor>
</comment>
<accession>A0A8K0DAP4</accession>
<keyword evidence="22" id="KW-1185">Reference proteome</keyword>
<feature type="domain" description="UmuC" evidence="19">
    <location>
        <begin position="62"/>
        <end position="294"/>
    </location>
</feature>
<evidence type="ECO:0000256" key="18">
    <source>
        <dbReference type="SAM" id="MobiDB-lite"/>
    </source>
</evidence>
<evidence type="ECO:0000256" key="14">
    <source>
        <dbReference type="ARBA" id="ARBA00023204"/>
    </source>
</evidence>
<dbReference type="InterPro" id="IPR036775">
    <property type="entry name" value="DNA_pol_Y-fam_lit_finger_sf"/>
</dbReference>
<reference evidence="21" key="1">
    <citation type="submission" date="2019-08" db="EMBL/GenBank/DDBJ databases">
        <title>The genome of the North American firefly Photinus pyralis.</title>
        <authorList>
            <consortium name="Photinus pyralis genome working group"/>
            <person name="Fallon T.R."/>
            <person name="Sander Lower S.E."/>
            <person name="Weng J.-K."/>
        </authorList>
    </citation>
    <scope>NUCLEOTIDE SEQUENCE</scope>
    <source>
        <strain evidence="21">TRF0915ILg1</strain>
        <tissue evidence="21">Whole body</tissue>
    </source>
</reference>
<keyword evidence="10" id="KW-0863">Zinc-finger</keyword>
<evidence type="ECO:0000256" key="10">
    <source>
        <dbReference type="ARBA" id="ARBA00022771"/>
    </source>
</evidence>
<evidence type="ECO:0000256" key="6">
    <source>
        <dbReference type="ARBA" id="ARBA00022679"/>
    </source>
</evidence>
<feature type="domain" description="UBZ3-type" evidence="20">
    <location>
        <begin position="672"/>
        <end position="706"/>
    </location>
</feature>
<dbReference type="Proteomes" id="UP000801492">
    <property type="component" value="Unassembled WGS sequence"/>
</dbReference>
<dbReference type="Pfam" id="PF21704">
    <property type="entry name" value="POLH-Rev1_HhH"/>
    <property type="match status" value="1"/>
</dbReference>
<evidence type="ECO:0000313" key="22">
    <source>
        <dbReference type="Proteomes" id="UP000801492"/>
    </source>
</evidence>
<dbReference type="Gene3D" id="3.30.1490.100">
    <property type="entry name" value="DNA polymerase, Y-family, little finger domain"/>
    <property type="match status" value="1"/>
</dbReference>
<dbReference type="Gene3D" id="3.30.70.270">
    <property type="match status" value="1"/>
</dbReference>
<dbReference type="Pfam" id="PF00817">
    <property type="entry name" value="IMS"/>
    <property type="match status" value="1"/>
</dbReference>
<dbReference type="FunFam" id="3.30.1490.100:FF:000007">
    <property type="entry name" value="DNA polymerase eta"/>
    <property type="match status" value="1"/>
</dbReference>
<dbReference type="GO" id="GO:0005634">
    <property type="term" value="C:nucleus"/>
    <property type="evidence" value="ECO:0007669"/>
    <property type="project" value="UniProtKB-SubCell"/>
</dbReference>
<keyword evidence="12" id="KW-0460">Magnesium</keyword>
<keyword evidence="6" id="KW-0808">Transferase</keyword>
<organism evidence="21 22">
    <name type="scientific">Ignelater luminosus</name>
    <name type="common">Cucubano</name>
    <name type="synonym">Pyrophorus luminosus</name>
    <dbReference type="NCBI Taxonomy" id="2038154"/>
    <lineage>
        <taxon>Eukaryota</taxon>
        <taxon>Metazoa</taxon>
        <taxon>Ecdysozoa</taxon>
        <taxon>Arthropoda</taxon>
        <taxon>Hexapoda</taxon>
        <taxon>Insecta</taxon>
        <taxon>Pterygota</taxon>
        <taxon>Neoptera</taxon>
        <taxon>Endopterygota</taxon>
        <taxon>Coleoptera</taxon>
        <taxon>Polyphaga</taxon>
        <taxon>Elateriformia</taxon>
        <taxon>Elateroidea</taxon>
        <taxon>Elateridae</taxon>
        <taxon>Agrypninae</taxon>
        <taxon>Pyrophorini</taxon>
        <taxon>Ignelater</taxon>
    </lineage>
</organism>
<evidence type="ECO:0000256" key="12">
    <source>
        <dbReference type="ARBA" id="ARBA00022842"/>
    </source>
</evidence>
<dbReference type="GO" id="GO:0003684">
    <property type="term" value="F:damaged DNA binding"/>
    <property type="evidence" value="ECO:0007669"/>
    <property type="project" value="InterPro"/>
</dbReference>
<proteinExistence type="inferred from homology"/>
<evidence type="ECO:0000256" key="15">
    <source>
        <dbReference type="ARBA" id="ARBA00023242"/>
    </source>
</evidence>
<dbReference type="GO" id="GO:0009411">
    <property type="term" value="P:response to UV"/>
    <property type="evidence" value="ECO:0007669"/>
    <property type="project" value="UniProtKB-ARBA"/>
</dbReference>
<dbReference type="PROSITE" id="PS50173">
    <property type="entry name" value="UMUC"/>
    <property type="match status" value="1"/>
</dbReference>
<dbReference type="PANTHER" id="PTHR45873:SF1">
    <property type="entry name" value="DNA POLYMERASE ETA"/>
    <property type="match status" value="1"/>
</dbReference>
<dbReference type="GO" id="GO:0042276">
    <property type="term" value="P:error-prone translesion synthesis"/>
    <property type="evidence" value="ECO:0007669"/>
    <property type="project" value="TreeGrafter"/>
</dbReference>
<evidence type="ECO:0000259" key="19">
    <source>
        <dbReference type="PROSITE" id="PS50173"/>
    </source>
</evidence>
<dbReference type="GO" id="GO:0003887">
    <property type="term" value="F:DNA-directed DNA polymerase activity"/>
    <property type="evidence" value="ECO:0007669"/>
    <property type="project" value="UniProtKB-EC"/>
</dbReference>
<name>A0A8K0DAP4_IGNLU</name>
<dbReference type="PANTHER" id="PTHR45873">
    <property type="entry name" value="DNA POLYMERASE ETA"/>
    <property type="match status" value="1"/>
</dbReference>
<evidence type="ECO:0000256" key="11">
    <source>
        <dbReference type="ARBA" id="ARBA00022833"/>
    </source>
</evidence>
<dbReference type="PROSITE" id="PS51907">
    <property type="entry name" value="ZF_UBZ3"/>
    <property type="match status" value="2"/>
</dbReference>
<dbReference type="OrthoDB" id="5723at2759"/>